<evidence type="ECO:0000259" key="1">
    <source>
        <dbReference type="Pfam" id="PF26215"/>
    </source>
</evidence>
<dbReference type="Proteomes" id="UP001176940">
    <property type="component" value="Unassembled WGS sequence"/>
</dbReference>
<comment type="caution">
    <text evidence="2">The sequence shown here is derived from an EMBL/GenBank/DDBJ whole genome shotgun (WGS) entry which is preliminary data.</text>
</comment>
<dbReference type="EMBL" id="CAUEEQ010078549">
    <property type="protein sequence ID" value="CAJ0967736.1"/>
    <property type="molecule type" value="Genomic_DNA"/>
</dbReference>
<dbReference type="PANTHER" id="PTHR21301:SF12">
    <property type="match status" value="1"/>
</dbReference>
<feature type="non-terminal residue" evidence="2">
    <location>
        <position position="1"/>
    </location>
</feature>
<keyword evidence="3" id="KW-1185">Reference proteome</keyword>
<dbReference type="Gene3D" id="3.40.1440.10">
    <property type="entry name" value="GIY-YIG endonuclease"/>
    <property type="match status" value="1"/>
</dbReference>
<name>A0ABN9MLU8_9NEOB</name>
<accession>A0ABN9MLU8</accession>
<reference evidence="2" key="1">
    <citation type="submission" date="2023-07" db="EMBL/GenBank/DDBJ databases">
        <authorList>
            <person name="Stuckert A."/>
        </authorList>
    </citation>
    <scope>NUCLEOTIDE SEQUENCE</scope>
</reference>
<evidence type="ECO:0000313" key="3">
    <source>
        <dbReference type="Proteomes" id="UP001176940"/>
    </source>
</evidence>
<dbReference type="PANTHER" id="PTHR21301">
    <property type="entry name" value="REVERSE TRANSCRIPTASE"/>
    <property type="match status" value="1"/>
</dbReference>
<sequence>ILILLLPMNDPTFSIAKEIRTMSHPFSTLGVIDHKLGEFLINIHPICPVLYTLPKMHKNLISPPGRPIVASTGSLLSPLARVLEKILSPFMCHIPSFLRDTSHFLTCIRDLRTMSSLFNAMGSNVTPPYANIFMAEFESTFVYTHPLFQQYCLLWKRYIDDIFLIWKGDIESLMSFYHTTNQRFVKLTFTIQHDQRSIPFLDTLVVINDDRVLSTDLYVKPTDKNCLLFFTSCHPRHIKRSLPKLQFQRINRIVSDPSQRTLRLNDMASKFHDRGYPDTLLDCSMDTSSSNTSRSDIRRIAFVNTYHPFMQLFNKIIHRHWPSLGLSYPDIPEFLHFKNLTCTSKHRLSVLRLTEFLVPPLMCHKKPPSLRNLLVSADIGSSKTEMRQTVLTSARKGTFPCLHCLQCSNITRGDTFTHPRSGKQFPIHSFYSCDSTYVIYFIKCPCSLGYVGGTTQHIQDRISQHKSTIRCKRVMLPIPAHFVAHNNNISQLRYQIIDSIPMARRGGNRTLKLKEKEAYWIHTLQTLEPNGLNREYEIFY</sequence>
<evidence type="ECO:0000313" key="2">
    <source>
        <dbReference type="EMBL" id="CAJ0967736.1"/>
    </source>
</evidence>
<organism evidence="2 3">
    <name type="scientific">Ranitomeya imitator</name>
    <name type="common">mimic poison frog</name>
    <dbReference type="NCBI Taxonomy" id="111125"/>
    <lineage>
        <taxon>Eukaryota</taxon>
        <taxon>Metazoa</taxon>
        <taxon>Chordata</taxon>
        <taxon>Craniata</taxon>
        <taxon>Vertebrata</taxon>
        <taxon>Euteleostomi</taxon>
        <taxon>Amphibia</taxon>
        <taxon>Batrachia</taxon>
        <taxon>Anura</taxon>
        <taxon>Neobatrachia</taxon>
        <taxon>Hyloidea</taxon>
        <taxon>Dendrobatidae</taxon>
        <taxon>Dendrobatinae</taxon>
        <taxon>Ranitomeya</taxon>
    </lineage>
</organism>
<gene>
    <name evidence="2" type="ORF">RIMI_LOCUS22445234</name>
</gene>
<dbReference type="Pfam" id="PF26215">
    <property type="entry name" value="HTH_animal"/>
    <property type="match status" value="1"/>
</dbReference>
<dbReference type="InterPro" id="IPR058912">
    <property type="entry name" value="HTH_animal"/>
</dbReference>
<dbReference type="CDD" id="cd10442">
    <property type="entry name" value="GIY-YIG_PLEs"/>
    <property type="match status" value="1"/>
</dbReference>
<proteinExistence type="predicted"/>
<dbReference type="InterPro" id="IPR035901">
    <property type="entry name" value="GIY-YIG_endonuc_sf"/>
</dbReference>
<protein>
    <recommendedName>
        <fullName evidence="1">Helix-turn-helix domain-containing protein</fullName>
    </recommendedName>
</protein>
<feature type="domain" description="Helix-turn-helix" evidence="1">
    <location>
        <begin position="228"/>
        <end position="284"/>
    </location>
</feature>